<evidence type="ECO:0000259" key="1">
    <source>
        <dbReference type="Pfam" id="PF16064"/>
    </source>
</evidence>
<feature type="domain" description="DUF4806" evidence="1">
    <location>
        <begin position="115"/>
        <end position="187"/>
    </location>
</feature>
<dbReference type="AlphaFoldDB" id="A0A1Y1NB93"/>
<sequence>MSSKLPPFPSSANFTLVENRKNNTADDEILPIRNSVPQQCMSMSRASTPSSVTNTRVSIRGTDEILMKLNTLLSITKIIENRLTLIERSVSNLQGEGNAKAPSSSCMEAKEFNKMFPLTSEVDLLNFEENLKDDTFFNKMIATLCTVGGTDVQSITVNILKKNLSNSLANLFSLHGKKKKKIFKSLNTCNLIVDTVRKQKTGTTEVEILAIIGSWLPQSNLRLSREQRKQKGLEQDNE</sequence>
<name>A0A1Y1NB93_PHOPY</name>
<dbReference type="EMBL" id="GEZM01011561">
    <property type="protein sequence ID" value="JAV93486.1"/>
    <property type="molecule type" value="Transcribed_RNA"/>
</dbReference>
<organism evidence="2">
    <name type="scientific">Photinus pyralis</name>
    <name type="common">Common eastern firefly</name>
    <name type="synonym">Lampyris pyralis</name>
    <dbReference type="NCBI Taxonomy" id="7054"/>
    <lineage>
        <taxon>Eukaryota</taxon>
        <taxon>Metazoa</taxon>
        <taxon>Ecdysozoa</taxon>
        <taxon>Arthropoda</taxon>
        <taxon>Hexapoda</taxon>
        <taxon>Insecta</taxon>
        <taxon>Pterygota</taxon>
        <taxon>Neoptera</taxon>
        <taxon>Endopterygota</taxon>
        <taxon>Coleoptera</taxon>
        <taxon>Polyphaga</taxon>
        <taxon>Elateriformia</taxon>
        <taxon>Elateroidea</taxon>
        <taxon>Lampyridae</taxon>
        <taxon>Lampyrinae</taxon>
        <taxon>Photinus</taxon>
    </lineage>
</organism>
<dbReference type="Pfam" id="PF16064">
    <property type="entry name" value="DUF4806"/>
    <property type="match status" value="1"/>
</dbReference>
<evidence type="ECO:0000313" key="2">
    <source>
        <dbReference type="EMBL" id="JAV93486.1"/>
    </source>
</evidence>
<proteinExistence type="predicted"/>
<dbReference type="PANTHER" id="PTHR34153">
    <property type="entry name" value="SI:CH211-262H13.3-RELATED-RELATED"/>
    <property type="match status" value="1"/>
</dbReference>
<dbReference type="PANTHER" id="PTHR34153:SF2">
    <property type="entry name" value="SI:CH211-262H13.3-RELATED"/>
    <property type="match status" value="1"/>
</dbReference>
<protein>
    <recommendedName>
        <fullName evidence="1">DUF4806 domain-containing protein</fullName>
    </recommendedName>
</protein>
<dbReference type="InterPro" id="IPR032071">
    <property type="entry name" value="DUF4806"/>
</dbReference>
<accession>A0A1Y1NB93</accession>
<reference evidence="2" key="1">
    <citation type="journal article" date="2016" name="Sci. Rep.">
        <title>Molecular characterization of firefly nuptial gifts: a multi-omics approach sheds light on postcopulatory sexual selection.</title>
        <authorList>
            <person name="Al-Wathiqui N."/>
            <person name="Fallon T.R."/>
            <person name="South A."/>
            <person name="Weng J.K."/>
            <person name="Lewis S.M."/>
        </authorList>
    </citation>
    <scope>NUCLEOTIDE SEQUENCE</scope>
</reference>